<name>A0ABC9GI64_9POAL</name>
<proteinExistence type="predicted"/>
<organism evidence="2 3">
    <name type="scientific">Urochloa decumbens</name>
    <dbReference type="NCBI Taxonomy" id="240449"/>
    <lineage>
        <taxon>Eukaryota</taxon>
        <taxon>Viridiplantae</taxon>
        <taxon>Streptophyta</taxon>
        <taxon>Embryophyta</taxon>
        <taxon>Tracheophyta</taxon>
        <taxon>Spermatophyta</taxon>
        <taxon>Magnoliopsida</taxon>
        <taxon>Liliopsida</taxon>
        <taxon>Poales</taxon>
        <taxon>Poaceae</taxon>
        <taxon>PACMAD clade</taxon>
        <taxon>Panicoideae</taxon>
        <taxon>Panicodae</taxon>
        <taxon>Paniceae</taxon>
        <taxon>Melinidinae</taxon>
        <taxon>Urochloa</taxon>
    </lineage>
</organism>
<reference evidence="2" key="1">
    <citation type="submission" date="2024-10" db="EMBL/GenBank/DDBJ databases">
        <authorList>
            <person name="Ryan C."/>
        </authorList>
    </citation>
    <scope>NUCLEOTIDE SEQUENCE [LARGE SCALE GENOMIC DNA]</scope>
</reference>
<dbReference type="Proteomes" id="UP001497457">
    <property type="component" value="Chromosome 9rd"/>
</dbReference>
<feature type="region of interest" description="Disordered" evidence="1">
    <location>
        <begin position="61"/>
        <end position="110"/>
    </location>
</feature>
<evidence type="ECO:0000313" key="2">
    <source>
        <dbReference type="EMBL" id="CAL5094771.1"/>
    </source>
</evidence>
<evidence type="ECO:0000256" key="1">
    <source>
        <dbReference type="SAM" id="MobiDB-lite"/>
    </source>
</evidence>
<evidence type="ECO:0000313" key="3">
    <source>
        <dbReference type="Proteomes" id="UP001497457"/>
    </source>
</evidence>
<gene>
    <name evidence="2" type="ORF">URODEC1_LOCUS116019</name>
</gene>
<protein>
    <submittedName>
        <fullName evidence="2">Uncharacterized protein</fullName>
    </submittedName>
</protein>
<keyword evidence="3" id="KW-1185">Reference proteome</keyword>
<accession>A0ABC9GI64</accession>
<dbReference type="EMBL" id="OZ075119">
    <property type="protein sequence ID" value="CAL5094771.1"/>
    <property type="molecule type" value="Genomic_DNA"/>
</dbReference>
<sequence>MGTSSLWCSSISTKSATMVSKTAVAAALLLLVLLAGHGEAGYAAPLRRGLSLGWINGLKGVSPPAPGMQPSSATVQPPAGAQKGYRSSIDEEKSVGSGPNLFRPTFPQPP</sequence>
<dbReference type="AlphaFoldDB" id="A0ABC9GI64"/>